<dbReference type="Gene3D" id="1.10.10.10">
    <property type="entry name" value="Winged helix-like DNA-binding domain superfamily/Winged helix DNA-binding domain"/>
    <property type="match status" value="1"/>
</dbReference>
<dbReference type="InterPro" id="IPR036388">
    <property type="entry name" value="WH-like_DNA-bd_sf"/>
</dbReference>
<evidence type="ECO:0000259" key="4">
    <source>
        <dbReference type="Pfam" id="PF09126"/>
    </source>
</evidence>
<proteinExistence type="predicted"/>
<evidence type="ECO:0000256" key="3">
    <source>
        <dbReference type="ARBA" id="ARBA00022801"/>
    </source>
</evidence>
<evidence type="ECO:0000313" key="5">
    <source>
        <dbReference type="EMBL" id="MFB8748341.1"/>
    </source>
</evidence>
<keyword evidence="3" id="KW-0378">Hydrolase</keyword>
<comment type="caution">
    <text evidence="5">The sequence shown here is derived from an EMBL/GenBank/DDBJ whole genome shotgun (WGS) entry which is preliminary data.</text>
</comment>
<evidence type="ECO:0000256" key="2">
    <source>
        <dbReference type="ARBA" id="ARBA00022759"/>
    </source>
</evidence>
<organism evidence="5 6">
    <name type="scientific">Streptomyces parvulus</name>
    <dbReference type="NCBI Taxonomy" id="146923"/>
    <lineage>
        <taxon>Bacteria</taxon>
        <taxon>Bacillati</taxon>
        <taxon>Actinomycetota</taxon>
        <taxon>Actinomycetes</taxon>
        <taxon>Kitasatosporales</taxon>
        <taxon>Streptomycetaceae</taxon>
        <taxon>Streptomyces</taxon>
    </lineage>
</organism>
<dbReference type="EMBL" id="JAYMRR010000002">
    <property type="protein sequence ID" value="MFB8748341.1"/>
    <property type="molecule type" value="Genomic_DNA"/>
</dbReference>
<dbReference type="InterPro" id="IPR011335">
    <property type="entry name" value="Restrct_endonuc-II-like"/>
</dbReference>
<dbReference type="Proteomes" id="UP001585018">
    <property type="component" value="Unassembled WGS sequence"/>
</dbReference>
<dbReference type="Pfam" id="PF09126">
    <property type="entry name" value="NaeI"/>
    <property type="match status" value="1"/>
</dbReference>
<evidence type="ECO:0000313" key="6">
    <source>
        <dbReference type="Proteomes" id="UP001585018"/>
    </source>
</evidence>
<dbReference type="InterPro" id="IPR015210">
    <property type="entry name" value="NaeI"/>
</dbReference>
<evidence type="ECO:0000256" key="1">
    <source>
        <dbReference type="ARBA" id="ARBA00022722"/>
    </source>
</evidence>
<dbReference type="GO" id="GO:0004519">
    <property type="term" value="F:endonuclease activity"/>
    <property type="evidence" value="ECO:0007669"/>
    <property type="project" value="UniProtKB-KW"/>
</dbReference>
<dbReference type="SUPFAM" id="SSF52980">
    <property type="entry name" value="Restriction endonuclease-like"/>
    <property type="match status" value="1"/>
</dbReference>
<feature type="domain" description="Type II restriction enzyme NaeI" evidence="4">
    <location>
        <begin position="31"/>
        <end position="312"/>
    </location>
</feature>
<accession>A0ABV5D6W7</accession>
<sequence length="322" mass="35631">MDGDGTSTQAPLWLLSDDGNEADLDPDLAAVRRYLLAADPDGRRMAAAVRRSIDMLLDGQHTGRYRWDQLYKTEKAHLGTLIEINLQREFGFADGRDMDYSIVGTDVDCKYSQTLGAWMIPPEALGHLLLVVWASDERSSWSAGLVRALPERLNNGGNRDAKKTLNAAGRQAVTWLFDRAPLQENMLLRLSEPDIDAIFSHKSGQRRVDELFLRAHGRRVSRTVVATVAMQEDYMKRVRYNGGSRSRLQPRGIVILGHYSSHGRIAEALGLPVPGPGESVSARLAEARPEHGAAPRVELDGREWVLAGPADPEQAVPKLPEI</sequence>
<keyword evidence="1" id="KW-0540">Nuclease</keyword>
<dbReference type="Gene3D" id="3.40.600.10">
    <property type="entry name" value="DNA mismatch repair MutH/Restriction endonuclease, type II"/>
    <property type="match status" value="1"/>
</dbReference>
<dbReference type="RefSeq" id="WP_376718334.1">
    <property type="nucleotide sequence ID" value="NZ_JAYMRR010000002.1"/>
</dbReference>
<protein>
    <submittedName>
        <fullName evidence="5">NaeI family type II restriction endonuclease</fullName>
    </submittedName>
</protein>
<reference evidence="5 6" key="1">
    <citation type="submission" date="2024-01" db="EMBL/GenBank/DDBJ databases">
        <title>Genome mining of biosynthetic gene clusters to explore secondary metabolites of Streptomyces sp.</title>
        <authorList>
            <person name="Baig A."/>
            <person name="Ajitkumar Shintre N."/>
            <person name="Kumar H."/>
            <person name="Anbarasu A."/>
            <person name="Ramaiah S."/>
        </authorList>
    </citation>
    <scope>NUCLEOTIDE SEQUENCE [LARGE SCALE GENOMIC DNA]</scope>
    <source>
        <strain evidence="5 6">A03</strain>
    </source>
</reference>
<dbReference type="CDD" id="cd22338">
    <property type="entry name" value="NaeI-like"/>
    <property type="match status" value="1"/>
</dbReference>
<keyword evidence="6" id="KW-1185">Reference proteome</keyword>
<gene>
    <name evidence="5" type="ORF">VSS30_05925</name>
</gene>
<name>A0ABV5D6W7_9ACTN</name>
<keyword evidence="2 5" id="KW-0255">Endonuclease</keyword>
<dbReference type="InterPro" id="IPR037057">
    <property type="entry name" value="DNA_rep_MutH/T2_RE_sf"/>
</dbReference>